<dbReference type="RefSeq" id="WP_163493950.1">
    <property type="nucleotide sequence ID" value="NZ_CP048711.1"/>
</dbReference>
<feature type="chain" id="PRO_5025557738" evidence="1">
    <location>
        <begin position="26"/>
        <end position="222"/>
    </location>
</feature>
<dbReference type="PROSITE" id="PS51257">
    <property type="entry name" value="PROKAR_LIPOPROTEIN"/>
    <property type="match status" value="1"/>
</dbReference>
<proteinExistence type="predicted"/>
<keyword evidence="1" id="KW-0732">Signal</keyword>
<protein>
    <submittedName>
        <fullName evidence="2">Tetratricopeptide repeat protein</fullName>
    </submittedName>
</protein>
<evidence type="ECO:0000313" key="2">
    <source>
        <dbReference type="EMBL" id="QIB64700.1"/>
    </source>
</evidence>
<dbReference type="EMBL" id="CP048711">
    <property type="protein sequence ID" value="QIB64700.1"/>
    <property type="molecule type" value="Genomic_DNA"/>
</dbReference>
<dbReference type="InterPro" id="IPR011990">
    <property type="entry name" value="TPR-like_helical_dom_sf"/>
</dbReference>
<organism evidence="2 3">
    <name type="scientific">Kineobactrum salinum</name>
    <dbReference type="NCBI Taxonomy" id="2708301"/>
    <lineage>
        <taxon>Bacteria</taxon>
        <taxon>Pseudomonadati</taxon>
        <taxon>Pseudomonadota</taxon>
        <taxon>Gammaproteobacteria</taxon>
        <taxon>Cellvibrionales</taxon>
        <taxon>Halieaceae</taxon>
        <taxon>Kineobactrum</taxon>
    </lineage>
</organism>
<evidence type="ECO:0000313" key="3">
    <source>
        <dbReference type="Proteomes" id="UP000477680"/>
    </source>
</evidence>
<evidence type="ECO:0000256" key="1">
    <source>
        <dbReference type="SAM" id="SignalP"/>
    </source>
</evidence>
<dbReference type="SUPFAM" id="SSF48452">
    <property type="entry name" value="TPR-like"/>
    <property type="match status" value="1"/>
</dbReference>
<reference evidence="2 3" key="1">
    <citation type="submission" date="2020-02" db="EMBL/GenBank/DDBJ databases">
        <title>Genome sequencing for Kineobactrum sp. M2.</title>
        <authorList>
            <person name="Park S.-J."/>
        </authorList>
    </citation>
    <scope>NUCLEOTIDE SEQUENCE [LARGE SCALE GENOMIC DNA]</scope>
    <source>
        <strain evidence="2 3">M2</strain>
    </source>
</reference>
<dbReference type="Pfam" id="PF13432">
    <property type="entry name" value="TPR_16"/>
    <property type="match status" value="1"/>
</dbReference>
<dbReference type="Proteomes" id="UP000477680">
    <property type="component" value="Chromosome"/>
</dbReference>
<dbReference type="AlphaFoldDB" id="A0A6C0TXZ6"/>
<name>A0A6C0TXZ6_9GAMM</name>
<gene>
    <name evidence="2" type="ORF">G3T16_04150</name>
</gene>
<sequence>MKMLPRLLSLPFLFALLLVSAGAAASCNSLEWRRGKPFDYYAAETREHTGTYAGGLLHLVEKHHFSSNVRNLVRGSTGALLGDLLFVLTSIPNHPGALDAYSRYDKRYRDSALFREQQKGRRARYTPDCFFDRAVRLFPEAAETRVAWAIHKYRNGELDEAASLLEEAIAQQPEYIEAHYNLGLIYASQRKLALAKKHAEVAYQAGYPLEGLQNKIAELEAN</sequence>
<keyword evidence="3" id="KW-1185">Reference proteome</keyword>
<dbReference type="KEGG" id="kim:G3T16_04150"/>
<accession>A0A6C0TXZ6</accession>
<feature type="signal peptide" evidence="1">
    <location>
        <begin position="1"/>
        <end position="25"/>
    </location>
</feature>
<dbReference type="Gene3D" id="1.25.40.10">
    <property type="entry name" value="Tetratricopeptide repeat domain"/>
    <property type="match status" value="1"/>
</dbReference>